<evidence type="ECO:0000313" key="3">
    <source>
        <dbReference type="Proteomes" id="UP000572007"/>
    </source>
</evidence>
<dbReference type="Proteomes" id="UP000572007">
    <property type="component" value="Unassembled WGS sequence"/>
</dbReference>
<evidence type="ECO:0000256" key="1">
    <source>
        <dbReference type="SAM" id="Phobius"/>
    </source>
</evidence>
<keyword evidence="3" id="KW-1185">Reference proteome</keyword>
<keyword evidence="1" id="KW-0472">Membrane</keyword>
<dbReference type="Pfam" id="PF20064">
    <property type="entry name" value="DUF6463"/>
    <property type="match status" value="1"/>
</dbReference>
<evidence type="ECO:0000313" key="2">
    <source>
        <dbReference type="EMBL" id="NKX88436.1"/>
    </source>
</evidence>
<protein>
    <submittedName>
        <fullName evidence="2">Uncharacterized protein</fullName>
    </submittedName>
</protein>
<proteinExistence type="predicted"/>
<feature type="transmembrane region" description="Helical" evidence="1">
    <location>
        <begin position="89"/>
        <end position="105"/>
    </location>
</feature>
<gene>
    <name evidence="2" type="ORF">HGA10_14080</name>
</gene>
<accession>A0A846W6V0</accession>
<feature type="transmembrane region" description="Helical" evidence="1">
    <location>
        <begin position="56"/>
        <end position="77"/>
    </location>
</feature>
<dbReference type="AlphaFoldDB" id="A0A846W6V0"/>
<keyword evidence="1" id="KW-1133">Transmembrane helix</keyword>
<dbReference type="InterPro" id="IPR045590">
    <property type="entry name" value="DUF6463"/>
</dbReference>
<dbReference type="RefSeq" id="WP_067637628.1">
    <property type="nucleotide sequence ID" value="NZ_JAAXOM010000003.1"/>
</dbReference>
<reference evidence="2 3" key="1">
    <citation type="submission" date="2020-04" db="EMBL/GenBank/DDBJ databases">
        <title>MicrobeNet Type strains.</title>
        <authorList>
            <person name="Nicholson A.C."/>
        </authorList>
    </citation>
    <scope>NUCLEOTIDE SEQUENCE [LARGE SCALE GENOMIC DNA]</scope>
    <source>
        <strain evidence="2 3">DSM 44960</strain>
    </source>
</reference>
<name>A0A846W6V0_9NOCA</name>
<keyword evidence="1" id="KW-0812">Transmembrane</keyword>
<sequence>MGQHDMPGTIKWAGWILAVIGAGHLGLGLLVSSSSFDEWLTFELWGHWWEDTPAANSFWANPAGFGWPLLLVGSLIVWMDRRGIVPPEFLAWAVLGWGVVCALVVEPTPAPVVVIAAILLLRGIRVAGAQVASPVLAR</sequence>
<dbReference type="EMBL" id="JAAXOM010000003">
    <property type="protein sequence ID" value="NKX88436.1"/>
    <property type="molecule type" value="Genomic_DNA"/>
</dbReference>
<comment type="caution">
    <text evidence="2">The sequence shown here is derived from an EMBL/GenBank/DDBJ whole genome shotgun (WGS) entry which is preliminary data.</text>
</comment>
<organism evidence="2 3">
    <name type="scientific">Nocardia coubleae</name>
    <dbReference type="NCBI Taxonomy" id="356147"/>
    <lineage>
        <taxon>Bacteria</taxon>
        <taxon>Bacillati</taxon>
        <taxon>Actinomycetota</taxon>
        <taxon>Actinomycetes</taxon>
        <taxon>Mycobacteriales</taxon>
        <taxon>Nocardiaceae</taxon>
        <taxon>Nocardia</taxon>
    </lineage>
</organism>
<feature type="transmembrane region" description="Helical" evidence="1">
    <location>
        <begin position="12"/>
        <end position="36"/>
    </location>
</feature>